<feature type="region of interest" description="Disordered" evidence="1">
    <location>
        <begin position="67"/>
        <end position="128"/>
    </location>
</feature>
<sequence>MLSPRDDEDGLEGTEIARKLTFDDVGVSTDISLQRRNTTADMMARLEFEMERMDVDDSAFCEESFMEAPSTDRTALDSDWKQAQRQPEVGLTTPSPTKTFHKARDLNNFSTPVRQPSSSSNKRRICSDKVPSCPMKENHYRSRLSMSILNDSGHRSPAAWGKRDSAFFEDTMEIGVP</sequence>
<feature type="compositionally biased region" description="Polar residues" evidence="1">
    <location>
        <begin position="107"/>
        <end position="120"/>
    </location>
</feature>
<protein>
    <submittedName>
        <fullName evidence="2">Uncharacterized protein</fullName>
    </submittedName>
</protein>
<proteinExistence type="predicted"/>
<dbReference type="EMBL" id="BDGG01000010">
    <property type="protein sequence ID" value="GAV04324.1"/>
    <property type="molecule type" value="Genomic_DNA"/>
</dbReference>
<dbReference type="AlphaFoldDB" id="A0A1D1VZ73"/>
<evidence type="ECO:0000313" key="3">
    <source>
        <dbReference type="Proteomes" id="UP000186922"/>
    </source>
</evidence>
<reference evidence="2 3" key="1">
    <citation type="journal article" date="2016" name="Nat. Commun.">
        <title>Extremotolerant tardigrade genome and improved radiotolerance of human cultured cells by tardigrade-unique protein.</title>
        <authorList>
            <person name="Hashimoto T."/>
            <person name="Horikawa D.D."/>
            <person name="Saito Y."/>
            <person name="Kuwahara H."/>
            <person name="Kozuka-Hata H."/>
            <person name="Shin-I T."/>
            <person name="Minakuchi Y."/>
            <person name="Ohishi K."/>
            <person name="Motoyama A."/>
            <person name="Aizu T."/>
            <person name="Enomoto A."/>
            <person name="Kondo K."/>
            <person name="Tanaka S."/>
            <person name="Hara Y."/>
            <person name="Koshikawa S."/>
            <person name="Sagara H."/>
            <person name="Miura T."/>
            <person name="Yokobori S."/>
            <person name="Miyagawa K."/>
            <person name="Suzuki Y."/>
            <person name="Kubo T."/>
            <person name="Oyama M."/>
            <person name="Kohara Y."/>
            <person name="Fujiyama A."/>
            <person name="Arakawa K."/>
            <person name="Katayama T."/>
            <person name="Toyoda A."/>
            <person name="Kunieda T."/>
        </authorList>
    </citation>
    <scope>NUCLEOTIDE SEQUENCE [LARGE SCALE GENOMIC DNA]</scope>
    <source>
        <strain evidence="2 3">YOKOZUNA-1</strain>
    </source>
</reference>
<accession>A0A1D1VZ73</accession>
<evidence type="ECO:0000313" key="2">
    <source>
        <dbReference type="EMBL" id="GAV04324.1"/>
    </source>
</evidence>
<dbReference type="Proteomes" id="UP000186922">
    <property type="component" value="Unassembled WGS sequence"/>
</dbReference>
<organism evidence="2 3">
    <name type="scientific">Ramazzottius varieornatus</name>
    <name type="common">Water bear</name>
    <name type="synonym">Tardigrade</name>
    <dbReference type="NCBI Taxonomy" id="947166"/>
    <lineage>
        <taxon>Eukaryota</taxon>
        <taxon>Metazoa</taxon>
        <taxon>Ecdysozoa</taxon>
        <taxon>Tardigrada</taxon>
        <taxon>Eutardigrada</taxon>
        <taxon>Parachela</taxon>
        <taxon>Hypsibioidea</taxon>
        <taxon>Ramazzottiidae</taxon>
        <taxon>Ramazzottius</taxon>
    </lineage>
</organism>
<name>A0A1D1VZ73_RAMVA</name>
<keyword evidence="3" id="KW-1185">Reference proteome</keyword>
<comment type="caution">
    <text evidence="2">The sequence shown here is derived from an EMBL/GenBank/DDBJ whole genome shotgun (WGS) entry which is preliminary data.</text>
</comment>
<evidence type="ECO:0000256" key="1">
    <source>
        <dbReference type="SAM" id="MobiDB-lite"/>
    </source>
</evidence>
<gene>
    <name evidence="2" type="primary">RvY_14623-1</name>
    <name evidence="2" type="synonym">RvY_14623.1</name>
    <name evidence="2" type="ORF">RvY_14623</name>
</gene>